<feature type="region of interest" description="Disordered" evidence="5">
    <location>
        <begin position="630"/>
        <end position="653"/>
    </location>
</feature>
<dbReference type="GO" id="GO:0016787">
    <property type="term" value="F:hydrolase activity"/>
    <property type="evidence" value="ECO:0007669"/>
    <property type="project" value="UniProtKB-KW"/>
</dbReference>
<evidence type="ECO:0000259" key="6">
    <source>
        <dbReference type="PROSITE" id="PS51194"/>
    </source>
</evidence>
<dbReference type="OrthoDB" id="6692397at2759"/>
<dbReference type="GO" id="GO:0000965">
    <property type="term" value="P:mitochondrial RNA 3'-end processing"/>
    <property type="evidence" value="ECO:0007669"/>
    <property type="project" value="TreeGrafter"/>
</dbReference>
<feature type="domain" description="Helicase C-terminal" evidence="6">
    <location>
        <begin position="412"/>
        <end position="588"/>
    </location>
</feature>
<name>V7PPG3_PLAYE</name>
<evidence type="ECO:0000256" key="2">
    <source>
        <dbReference type="ARBA" id="ARBA00022801"/>
    </source>
</evidence>
<evidence type="ECO:0000256" key="1">
    <source>
        <dbReference type="ARBA" id="ARBA00022741"/>
    </source>
</evidence>
<dbReference type="Gene3D" id="1.20.272.40">
    <property type="match status" value="1"/>
</dbReference>
<sequence>MIKDIRKCFLNLYIKKINKEYYQNNVNFLILEQCRRNISNNNNNNIYFEKINEEYRKAQHYVMLNENEILKIRNILIKIINEKELIRNVIHRYNIPIFFLQDMDVRNHFLNTIKNDKNNLIKLRELITKDVDTNCCSNGCIGDTRNVKVNEENGQIVNNNVHVNFSLDHKIEEEKINEFEQVSDKCYLNSYETLLNIFQNFIKRNYHKQWIFYEHIKKLCDFTEINEIRKKKNNLNRKLYLYVGPTNSGKTHEAFNKFIDSKNGLYCSPLRLLTWEIHKKLLNLKKNANLLTGQEIIKKANNTHTVCTIEMTPLNEKYDCAIIDEIQMINNSIRGYAWTHVLMNLKCEEIYLCGSEHIVNLIKELSDILHDQVIIKRFKRLNKLKLEENVQALDDVKTGDCIISFSRNNIMLLKTKLEKLNKRVFVIYGTLPPESKKKQIELFNYYCKQTKNDCDNIKLEKNNDEENIKNEIYHIENYNHVNQKKETVLVATDVIGMGLNIKIRRIIFYSLKKYDGDIIRYLNVSEILQIAGRAGRFDKNDSENSSDGFVTCVNFEDMNILKNIFKNKNVKKLIGNDDENYYELHNANETNDSNNLIDQYIGNIPCDKLLDNINSNRILYEQIENMDKYGDDDDDDDDINNRENPASQNNFDNKKKNINTTLRAGYFPNFDTIEKLSKILEFEYKAKIELYEILQILIDYLKLNDSYFFLTKNYNQIIFIAKFLKNINIDKNILFIYTISPVNINNIIMINILRTFIMSHSILGYVDFFECINADMLSMLNYVGDNKNCNLPNDANIDSKNNYYFNNDYKQPCGNEKINCNGNGNGNFTYEALYNSPNIMSPDLKDAQNDNFQINNNLFPFFSKLINPMFMNLHNNAHTELKYQVCAKNDTENVGFDEFIKVLEFYYEIIDLYCWLYTKFPSIYKNIKMVNDLKKKFSNQIVNLLAKPLNKEEGY</sequence>
<dbReference type="InterPro" id="IPR001650">
    <property type="entry name" value="Helicase_C-like"/>
</dbReference>
<keyword evidence="4" id="KW-0067">ATP-binding</keyword>
<dbReference type="GO" id="GO:0005524">
    <property type="term" value="F:ATP binding"/>
    <property type="evidence" value="ECO:0007669"/>
    <property type="project" value="UniProtKB-KW"/>
</dbReference>
<organism evidence="7 8">
    <name type="scientific">Plasmodium yoelii 17X</name>
    <dbReference type="NCBI Taxonomy" id="1323249"/>
    <lineage>
        <taxon>Eukaryota</taxon>
        <taxon>Sar</taxon>
        <taxon>Alveolata</taxon>
        <taxon>Apicomplexa</taxon>
        <taxon>Aconoidasida</taxon>
        <taxon>Haemosporida</taxon>
        <taxon>Plasmodiidae</taxon>
        <taxon>Plasmodium</taxon>
        <taxon>Plasmodium (Vinckeia)</taxon>
    </lineage>
</organism>
<evidence type="ECO:0000256" key="4">
    <source>
        <dbReference type="ARBA" id="ARBA00022840"/>
    </source>
</evidence>
<proteinExistence type="predicted"/>
<dbReference type="AlphaFoldDB" id="V7PPG3"/>
<dbReference type="EMBL" id="KI635738">
    <property type="protein sequence ID" value="ETB60865.1"/>
    <property type="molecule type" value="Genomic_DNA"/>
</dbReference>
<keyword evidence="1" id="KW-0547">Nucleotide-binding</keyword>
<dbReference type="Gene3D" id="1.20.58.1080">
    <property type="match status" value="1"/>
</dbReference>
<dbReference type="GO" id="GO:0004386">
    <property type="term" value="F:helicase activity"/>
    <property type="evidence" value="ECO:0007669"/>
    <property type="project" value="UniProtKB-KW"/>
</dbReference>
<keyword evidence="8" id="KW-1185">Reference proteome</keyword>
<keyword evidence="3" id="KW-0347">Helicase</keyword>
<dbReference type="SMART" id="SM00490">
    <property type="entry name" value="HELICc"/>
    <property type="match status" value="1"/>
</dbReference>
<dbReference type="GO" id="GO:0045025">
    <property type="term" value="C:mitochondrial degradosome"/>
    <property type="evidence" value="ECO:0007669"/>
    <property type="project" value="TreeGrafter"/>
</dbReference>
<dbReference type="Pfam" id="PF22527">
    <property type="entry name" value="DEXQc_Suv3"/>
    <property type="match status" value="1"/>
</dbReference>
<dbReference type="InterPro" id="IPR027417">
    <property type="entry name" value="P-loop_NTPase"/>
</dbReference>
<gene>
    <name evidence="7" type="ORF">YYC_01831</name>
</gene>
<dbReference type="InterPro" id="IPR022192">
    <property type="entry name" value="SUV3_C"/>
</dbReference>
<reference evidence="7 8" key="1">
    <citation type="submission" date="2013-11" db="EMBL/GenBank/DDBJ databases">
        <title>The Genome Sequence of Plasmodium yoelii 17X.</title>
        <authorList>
            <consortium name="The Broad Institute Genomics Platform"/>
            <consortium name="The Broad Institute Genome Sequencing Center for Infectious Disease"/>
            <person name="Neafsey D."/>
            <person name="Adams J."/>
            <person name="Walker B."/>
            <person name="Young S.K."/>
            <person name="Zeng Q."/>
            <person name="Gargeya S."/>
            <person name="Fitzgerald M."/>
            <person name="Haas B."/>
            <person name="Abouelleil A."/>
            <person name="Alvarado L."/>
            <person name="Chapman S.B."/>
            <person name="Gainer-Dewar J."/>
            <person name="Goldberg J."/>
            <person name="Griggs A."/>
            <person name="Gujja S."/>
            <person name="Hansen M."/>
            <person name="Howarth C."/>
            <person name="Imamovic A."/>
            <person name="Ireland A."/>
            <person name="Larimer J."/>
            <person name="McCowan C."/>
            <person name="Murphy C."/>
            <person name="Pearson M."/>
            <person name="Poon T.W."/>
            <person name="Priest M."/>
            <person name="Roberts A."/>
            <person name="Saif S."/>
            <person name="Shea T."/>
            <person name="Sykes S."/>
            <person name="Wortman J."/>
            <person name="Nusbaum C."/>
            <person name="Birren B."/>
        </authorList>
    </citation>
    <scope>NUCLEOTIDE SEQUENCE [LARGE SCALE GENOMIC DNA]</scope>
    <source>
        <strain evidence="7 8">17X</strain>
    </source>
</reference>
<evidence type="ECO:0000256" key="3">
    <source>
        <dbReference type="ARBA" id="ARBA00022806"/>
    </source>
</evidence>
<dbReference type="InterPro" id="IPR050699">
    <property type="entry name" value="RNA-DNA_Helicase"/>
</dbReference>
<protein>
    <recommendedName>
        <fullName evidence="6">Helicase C-terminal domain-containing protein</fullName>
    </recommendedName>
</protein>
<dbReference type="Pfam" id="PF00271">
    <property type="entry name" value="Helicase_C"/>
    <property type="match status" value="1"/>
</dbReference>
<evidence type="ECO:0000256" key="5">
    <source>
        <dbReference type="SAM" id="MobiDB-lite"/>
    </source>
</evidence>
<evidence type="ECO:0000313" key="8">
    <source>
        <dbReference type="Proteomes" id="UP000018538"/>
    </source>
</evidence>
<dbReference type="PANTHER" id="PTHR12131:SF1">
    <property type="entry name" value="ATP-DEPENDENT RNA HELICASE SUPV3L1, MITOCHONDRIAL-RELATED"/>
    <property type="match status" value="1"/>
</dbReference>
<dbReference type="Pfam" id="PF12513">
    <property type="entry name" value="SUV3_C"/>
    <property type="match status" value="1"/>
</dbReference>
<dbReference type="SUPFAM" id="SSF52540">
    <property type="entry name" value="P-loop containing nucleoside triphosphate hydrolases"/>
    <property type="match status" value="1"/>
</dbReference>
<evidence type="ECO:0000313" key="7">
    <source>
        <dbReference type="EMBL" id="ETB60865.1"/>
    </source>
</evidence>
<dbReference type="FunFam" id="3.40.50.300:FF:002434">
    <property type="entry name" value="ATP-dependent RNA helicase SUV3, putative"/>
    <property type="match status" value="1"/>
</dbReference>
<dbReference type="PROSITE" id="PS51194">
    <property type="entry name" value="HELICASE_CTER"/>
    <property type="match status" value="1"/>
</dbReference>
<feature type="compositionally biased region" description="Polar residues" evidence="5">
    <location>
        <begin position="642"/>
        <end position="651"/>
    </location>
</feature>
<dbReference type="Proteomes" id="UP000018538">
    <property type="component" value="Unassembled WGS sequence"/>
</dbReference>
<dbReference type="InterPro" id="IPR055206">
    <property type="entry name" value="DEXQc_SUV3"/>
</dbReference>
<dbReference type="Gene3D" id="3.40.50.300">
    <property type="entry name" value="P-loop containing nucleotide triphosphate hydrolases"/>
    <property type="match status" value="2"/>
</dbReference>
<accession>V7PPG3</accession>
<dbReference type="PANTHER" id="PTHR12131">
    <property type="entry name" value="ATP-DEPENDENT RNA AND DNA HELICASE"/>
    <property type="match status" value="1"/>
</dbReference>
<keyword evidence="2" id="KW-0378">Hydrolase</keyword>